<keyword evidence="1" id="KW-1133">Transmembrane helix</keyword>
<dbReference type="EMBL" id="CGIH01000031">
    <property type="protein sequence ID" value="CFX80500.1"/>
    <property type="molecule type" value="Genomic_DNA"/>
</dbReference>
<dbReference type="RefSeq" id="WP_052729707.1">
    <property type="nucleotide sequence ID" value="NZ_CGIH01000031.1"/>
</dbReference>
<proteinExistence type="predicted"/>
<organism evidence="2 3">
    <name type="scientific">Syntrophomonas zehnderi OL-4</name>
    <dbReference type="NCBI Taxonomy" id="690567"/>
    <lineage>
        <taxon>Bacteria</taxon>
        <taxon>Bacillati</taxon>
        <taxon>Bacillota</taxon>
        <taxon>Clostridia</taxon>
        <taxon>Eubacteriales</taxon>
        <taxon>Syntrophomonadaceae</taxon>
        <taxon>Syntrophomonas</taxon>
    </lineage>
</organism>
<dbReference type="Proteomes" id="UP000045545">
    <property type="component" value="Unassembled WGS sequence"/>
</dbReference>
<reference evidence="2 3" key="1">
    <citation type="submission" date="2015-03" db="EMBL/GenBank/DDBJ databases">
        <authorList>
            <person name="Murphy D."/>
        </authorList>
    </citation>
    <scope>NUCLEOTIDE SEQUENCE [LARGE SCALE GENOMIC DNA]</scope>
    <source>
        <strain evidence="2 3">OL-4</strain>
    </source>
</reference>
<keyword evidence="1" id="KW-0472">Membrane</keyword>
<dbReference type="AlphaFoldDB" id="A0A0E4C905"/>
<sequence length="132" mass="14390">MTNVQRSAVFFITIAILAGLGVWQLLYVNPGLGAGLIGATIGASVARYLKQKRIKELQAKGLNPYDERAFHIAGKASYATLVSGILLAALVVLIGSIFAPVMTVNPFDLLGYCIAIVVLLYVVFYYYYNRKL</sequence>
<evidence type="ECO:0000313" key="3">
    <source>
        <dbReference type="Proteomes" id="UP000045545"/>
    </source>
</evidence>
<feature type="transmembrane region" description="Helical" evidence="1">
    <location>
        <begin position="7"/>
        <end position="26"/>
    </location>
</feature>
<feature type="transmembrane region" description="Helical" evidence="1">
    <location>
        <begin position="32"/>
        <end position="49"/>
    </location>
</feature>
<evidence type="ECO:0000313" key="2">
    <source>
        <dbReference type="EMBL" id="CFX80500.1"/>
    </source>
</evidence>
<dbReference type="InterPro" id="IPR019235">
    <property type="entry name" value="DUF2178_TM"/>
</dbReference>
<keyword evidence="1" id="KW-0812">Transmembrane</keyword>
<evidence type="ECO:0008006" key="4">
    <source>
        <dbReference type="Google" id="ProtNLM"/>
    </source>
</evidence>
<accession>A0A0E4C905</accession>
<dbReference type="Pfam" id="PF09946">
    <property type="entry name" value="DUF2178"/>
    <property type="match status" value="1"/>
</dbReference>
<name>A0A0E4C905_9FIRM</name>
<evidence type="ECO:0000256" key="1">
    <source>
        <dbReference type="SAM" id="Phobius"/>
    </source>
</evidence>
<protein>
    <recommendedName>
        <fullName evidence="4">DUF2178 domain-containing protein</fullName>
    </recommendedName>
</protein>
<feature type="transmembrane region" description="Helical" evidence="1">
    <location>
        <begin position="109"/>
        <end position="128"/>
    </location>
</feature>
<keyword evidence="3" id="KW-1185">Reference proteome</keyword>
<feature type="transmembrane region" description="Helical" evidence="1">
    <location>
        <begin position="78"/>
        <end position="103"/>
    </location>
</feature>
<dbReference type="STRING" id="690567.1905"/>
<gene>
    <name evidence="2" type="ORF">1905</name>
</gene>